<gene>
    <name evidence="9" type="ORF">S01H4_00383</name>
</gene>
<dbReference type="InterPro" id="IPR035906">
    <property type="entry name" value="MetI-like_sf"/>
</dbReference>
<sequence length="165" mass="18531">MMISFQRITGFYLLDSLITGNFAAFISSLRYLILPSVALSTIPMATIARVTRSSMLEVLRQDFIRTERAKGLSERIVIYKHAVRNAMIPVITVIGLNFGLLLAGAILTETVFSWPGIGRYVVNAVNMRDYSVVQGCVLFFALMFVIVNLITDIVYVYIDPRIHYG</sequence>
<evidence type="ECO:0000256" key="3">
    <source>
        <dbReference type="ARBA" id="ARBA00022475"/>
    </source>
</evidence>
<evidence type="ECO:0000256" key="2">
    <source>
        <dbReference type="ARBA" id="ARBA00022448"/>
    </source>
</evidence>
<dbReference type="GO" id="GO:0005886">
    <property type="term" value="C:plasma membrane"/>
    <property type="evidence" value="ECO:0007669"/>
    <property type="project" value="UniProtKB-SubCell"/>
</dbReference>
<feature type="transmembrane region" description="Helical" evidence="7">
    <location>
        <begin position="88"/>
        <end position="112"/>
    </location>
</feature>
<dbReference type="AlphaFoldDB" id="X0Z0X1"/>
<evidence type="ECO:0000256" key="4">
    <source>
        <dbReference type="ARBA" id="ARBA00022692"/>
    </source>
</evidence>
<name>X0Z0X1_9ZZZZ</name>
<dbReference type="InterPro" id="IPR000515">
    <property type="entry name" value="MetI-like"/>
</dbReference>
<evidence type="ECO:0000256" key="7">
    <source>
        <dbReference type="SAM" id="Phobius"/>
    </source>
</evidence>
<keyword evidence="4 7" id="KW-0812">Transmembrane</keyword>
<accession>X0Z0X1</accession>
<keyword evidence="2" id="KW-0813">Transport</keyword>
<dbReference type="SUPFAM" id="SSF161098">
    <property type="entry name" value="MetI-like"/>
    <property type="match status" value="1"/>
</dbReference>
<feature type="domain" description="ABC transmembrane type-1" evidence="8">
    <location>
        <begin position="1"/>
        <end position="155"/>
    </location>
</feature>
<dbReference type="PANTHER" id="PTHR43163">
    <property type="entry name" value="DIPEPTIDE TRANSPORT SYSTEM PERMEASE PROTEIN DPPB-RELATED"/>
    <property type="match status" value="1"/>
</dbReference>
<evidence type="ECO:0000259" key="8">
    <source>
        <dbReference type="PROSITE" id="PS50928"/>
    </source>
</evidence>
<protein>
    <recommendedName>
        <fullName evidence="8">ABC transmembrane type-1 domain-containing protein</fullName>
    </recommendedName>
</protein>
<keyword evidence="6 7" id="KW-0472">Membrane</keyword>
<feature type="transmembrane region" description="Helical" evidence="7">
    <location>
        <begin position="132"/>
        <end position="158"/>
    </location>
</feature>
<dbReference type="PANTHER" id="PTHR43163:SF6">
    <property type="entry name" value="DIPEPTIDE TRANSPORT SYSTEM PERMEASE PROTEIN DPPB-RELATED"/>
    <property type="match status" value="1"/>
</dbReference>
<dbReference type="GO" id="GO:0055085">
    <property type="term" value="P:transmembrane transport"/>
    <property type="evidence" value="ECO:0007669"/>
    <property type="project" value="InterPro"/>
</dbReference>
<keyword evidence="3" id="KW-1003">Cell membrane</keyword>
<organism evidence="9">
    <name type="scientific">marine sediment metagenome</name>
    <dbReference type="NCBI Taxonomy" id="412755"/>
    <lineage>
        <taxon>unclassified sequences</taxon>
        <taxon>metagenomes</taxon>
        <taxon>ecological metagenomes</taxon>
    </lineage>
</organism>
<dbReference type="EMBL" id="BART01000050">
    <property type="protein sequence ID" value="GAG62629.1"/>
    <property type="molecule type" value="Genomic_DNA"/>
</dbReference>
<evidence type="ECO:0000313" key="9">
    <source>
        <dbReference type="EMBL" id="GAG62629.1"/>
    </source>
</evidence>
<evidence type="ECO:0000256" key="6">
    <source>
        <dbReference type="ARBA" id="ARBA00023136"/>
    </source>
</evidence>
<evidence type="ECO:0000256" key="5">
    <source>
        <dbReference type="ARBA" id="ARBA00022989"/>
    </source>
</evidence>
<keyword evidence="5 7" id="KW-1133">Transmembrane helix</keyword>
<dbReference type="Gene3D" id="1.10.3720.10">
    <property type="entry name" value="MetI-like"/>
    <property type="match status" value="1"/>
</dbReference>
<reference evidence="9" key="1">
    <citation type="journal article" date="2014" name="Front. Microbiol.">
        <title>High frequency of phylogenetically diverse reductive dehalogenase-homologous genes in deep subseafloor sedimentary metagenomes.</title>
        <authorList>
            <person name="Kawai M."/>
            <person name="Futagami T."/>
            <person name="Toyoda A."/>
            <person name="Takaki Y."/>
            <person name="Nishi S."/>
            <person name="Hori S."/>
            <person name="Arai W."/>
            <person name="Tsubouchi T."/>
            <person name="Morono Y."/>
            <person name="Uchiyama I."/>
            <person name="Ito T."/>
            <person name="Fujiyama A."/>
            <person name="Inagaki F."/>
            <person name="Takami H."/>
        </authorList>
    </citation>
    <scope>NUCLEOTIDE SEQUENCE</scope>
    <source>
        <strain evidence="9">Expedition CK06-06</strain>
    </source>
</reference>
<proteinExistence type="predicted"/>
<comment type="caution">
    <text evidence="9">The sequence shown here is derived from an EMBL/GenBank/DDBJ whole genome shotgun (WGS) entry which is preliminary data.</text>
</comment>
<dbReference type="PROSITE" id="PS50928">
    <property type="entry name" value="ABC_TM1"/>
    <property type="match status" value="1"/>
</dbReference>
<dbReference type="CDD" id="cd06261">
    <property type="entry name" value="TM_PBP2"/>
    <property type="match status" value="1"/>
</dbReference>
<evidence type="ECO:0000256" key="1">
    <source>
        <dbReference type="ARBA" id="ARBA00004651"/>
    </source>
</evidence>
<comment type="subcellular location">
    <subcellularLocation>
        <location evidence="1">Cell membrane</location>
        <topology evidence="1">Multi-pass membrane protein</topology>
    </subcellularLocation>
</comment>
<dbReference type="Pfam" id="PF00528">
    <property type="entry name" value="BPD_transp_1"/>
    <property type="match status" value="1"/>
</dbReference>
<feature type="transmembrane region" description="Helical" evidence="7">
    <location>
        <begin position="9"/>
        <end position="26"/>
    </location>
</feature>